<reference evidence="1" key="1">
    <citation type="journal article" date="2023" name="Science">
        <title>Genome structures resolve the early diversification of teleost fishes.</title>
        <authorList>
            <person name="Parey E."/>
            <person name="Louis A."/>
            <person name="Montfort J."/>
            <person name="Bouchez O."/>
            <person name="Roques C."/>
            <person name="Iampietro C."/>
            <person name="Lluch J."/>
            <person name="Castinel A."/>
            <person name="Donnadieu C."/>
            <person name="Desvignes T."/>
            <person name="Floi Bucao C."/>
            <person name="Jouanno E."/>
            <person name="Wen M."/>
            <person name="Mejri S."/>
            <person name="Dirks R."/>
            <person name="Jansen H."/>
            <person name="Henkel C."/>
            <person name="Chen W.J."/>
            <person name="Zahm M."/>
            <person name="Cabau C."/>
            <person name="Klopp C."/>
            <person name="Thompson A.W."/>
            <person name="Robinson-Rechavi M."/>
            <person name="Braasch I."/>
            <person name="Lecointre G."/>
            <person name="Bobe J."/>
            <person name="Postlethwait J.H."/>
            <person name="Berthelot C."/>
            <person name="Roest Crollius H."/>
            <person name="Guiguen Y."/>
        </authorList>
    </citation>
    <scope>NUCLEOTIDE SEQUENCE</scope>
    <source>
        <strain evidence="1">WJC10195</strain>
    </source>
</reference>
<gene>
    <name evidence="1" type="ORF">SKAU_G00096060</name>
</gene>
<evidence type="ECO:0000313" key="2">
    <source>
        <dbReference type="Proteomes" id="UP001152622"/>
    </source>
</evidence>
<accession>A0A9Q1FXG8</accession>
<evidence type="ECO:0000313" key="1">
    <source>
        <dbReference type="EMBL" id="KAJ8369578.1"/>
    </source>
</evidence>
<proteinExistence type="predicted"/>
<name>A0A9Q1FXG8_SYNKA</name>
<protein>
    <submittedName>
        <fullName evidence="1">Uncharacterized protein</fullName>
    </submittedName>
</protein>
<dbReference type="AlphaFoldDB" id="A0A9Q1FXG8"/>
<sequence length="109" mass="11740">MSESPRLISLSVPHQTASTVVQVFRVTGPSKEVQQQGPTMSVVLCWSGTELPVRIFSVCVAPQRSLASPATTASGPVSKRRQCILTSTCIGNTNKRQYPAKTQNSNIPQ</sequence>
<comment type="caution">
    <text evidence="1">The sequence shown here is derived from an EMBL/GenBank/DDBJ whole genome shotgun (WGS) entry which is preliminary data.</text>
</comment>
<organism evidence="1 2">
    <name type="scientific">Synaphobranchus kaupii</name>
    <name type="common">Kaup's arrowtooth eel</name>
    <dbReference type="NCBI Taxonomy" id="118154"/>
    <lineage>
        <taxon>Eukaryota</taxon>
        <taxon>Metazoa</taxon>
        <taxon>Chordata</taxon>
        <taxon>Craniata</taxon>
        <taxon>Vertebrata</taxon>
        <taxon>Euteleostomi</taxon>
        <taxon>Actinopterygii</taxon>
        <taxon>Neopterygii</taxon>
        <taxon>Teleostei</taxon>
        <taxon>Anguilliformes</taxon>
        <taxon>Synaphobranchidae</taxon>
        <taxon>Synaphobranchus</taxon>
    </lineage>
</organism>
<dbReference type="Proteomes" id="UP001152622">
    <property type="component" value="Chromosome 3"/>
</dbReference>
<keyword evidence="2" id="KW-1185">Reference proteome</keyword>
<dbReference type="EMBL" id="JAINUF010000003">
    <property type="protein sequence ID" value="KAJ8369578.1"/>
    <property type="molecule type" value="Genomic_DNA"/>
</dbReference>